<feature type="chain" id="PRO_5045398207" evidence="1">
    <location>
        <begin position="19"/>
        <end position="189"/>
    </location>
</feature>
<comment type="caution">
    <text evidence="2">The sequence shown here is derived from an EMBL/GenBank/DDBJ whole genome shotgun (WGS) entry which is preliminary data.</text>
</comment>
<keyword evidence="1" id="KW-0732">Signal</keyword>
<keyword evidence="3" id="KW-1185">Reference proteome</keyword>
<accession>A0ABR1RRM2</accession>
<dbReference type="EMBL" id="JAQQWK010000013">
    <property type="protein sequence ID" value="KAK8017621.1"/>
    <property type="molecule type" value="Genomic_DNA"/>
</dbReference>
<sequence>MDFKRAFPLLLLVPDASALAIALPERLGRLGHIATSNDPTSEFMTPASASAGERVITRRASRLLEKRDYYTCYRISPSPVIPDDCEKIVERVQCHDGGFDLLPGTCLVWMEGTCKARFCAGDEVTYREGLNQTFQWVGEQLGHLFRYCVVNGQDGLKGDCEDLNGGCGFYRVHLGHRGREVLNITGTGV</sequence>
<organism evidence="2 3">
    <name type="scientific">Apiospora rasikravindrae</name>
    <dbReference type="NCBI Taxonomy" id="990691"/>
    <lineage>
        <taxon>Eukaryota</taxon>
        <taxon>Fungi</taxon>
        <taxon>Dikarya</taxon>
        <taxon>Ascomycota</taxon>
        <taxon>Pezizomycotina</taxon>
        <taxon>Sordariomycetes</taxon>
        <taxon>Xylariomycetidae</taxon>
        <taxon>Amphisphaeriales</taxon>
        <taxon>Apiosporaceae</taxon>
        <taxon>Apiospora</taxon>
    </lineage>
</organism>
<evidence type="ECO:0000313" key="3">
    <source>
        <dbReference type="Proteomes" id="UP001444661"/>
    </source>
</evidence>
<reference evidence="2 3" key="1">
    <citation type="submission" date="2023-01" db="EMBL/GenBank/DDBJ databases">
        <title>Analysis of 21 Apiospora genomes using comparative genomics revels a genus with tremendous synthesis potential of carbohydrate active enzymes and secondary metabolites.</title>
        <authorList>
            <person name="Sorensen T."/>
        </authorList>
    </citation>
    <scope>NUCLEOTIDE SEQUENCE [LARGE SCALE GENOMIC DNA]</scope>
    <source>
        <strain evidence="2 3">CBS 33761</strain>
    </source>
</reference>
<evidence type="ECO:0000256" key="1">
    <source>
        <dbReference type="SAM" id="SignalP"/>
    </source>
</evidence>
<dbReference type="Proteomes" id="UP001444661">
    <property type="component" value="Unassembled WGS sequence"/>
</dbReference>
<protein>
    <submittedName>
        <fullName evidence="2">Uncharacterized protein</fullName>
    </submittedName>
</protein>
<feature type="signal peptide" evidence="1">
    <location>
        <begin position="1"/>
        <end position="18"/>
    </location>
</feature>
<proteinExistence type="predicted"/>
<evidence type="ECO:0000313" key="2">
    <source>
        <dbReference type="EMBL" id="KAK8017621.1"/>
    </source>
</evidence>
<gene>
    <name evidence="2" type="ORF">PG993_013947</name>
</gene>
<name>A0ABR1RRM2_9PEZI</name>